<feature type="domain" description="DUF7136" evidence="2">
    <location>
        <begin position="26"/>
        <end position="114"/>
    </location>
</feature>
<dbReference type="Pfam" id="PF23584">
    <property type="entry name" value="DUF7136"/>
    <property type="match status" value="1"/>
</dbReference>
<keyword evidence="4" id="KW-1185">Reference proteome</keyword>
<name>A0A1Y2M518_EPING</name>
<evidence type="ECO:0000313" key="3">
    <source>
        <dbReference type="EMBL" id="OSS50547.1"/>
    </source>
</evidence>
<feature type="signal peptide" evidence="1">
    <location>
        <begin position="1"/>
        <end position="20"/>
    </location>
</feature>
<evidence type="ECO:0000256" key="1">
    <source>
        <dbReference type="SAM" id="SignalP"/>
    </source>
</evidence>
<sequence length="127" mass="14304">MFIVSLASLVLLLSTETVQASTGSLSGVVEVDLLFPRNETYAPTEYMPLVFAFQNPEIAPLFGPSVGYQLFDFSGDNRYNDSRSWNRCLFGIDMRWTNFSSSNGSTYYRYLPVHVPGRMTEGSYELS</sequence>
<gene>
    <name evidence="3" type="ORF">B5807_05283</name>
</gene>
<dbReference type="InterPro" id="IPR055560">
    <property type="entry name" value="DUF7136"/>
</dbReference>
<protein>
    <recommendedName>
        <fullName evidence="2">DUF7136 domain-containing protein</fullName>
    </recommendedName>
</protein>
<evidence type="ECO:0000313" key="4">
    <source>
        <dbReference type="Proteomes" id="UP000193240"/>
    </source>
</evidence>
<organism evidence="3 4">
    <name type="scientific">Epicoccum nigrum</name>
    <name type="common">Soil fungus</name>
    <name type="synonym">Epicoccum purpurascens</name>
    <dbReference type="NCBI Taxonomy" id="105696"/>
    <lineage>
        <taxon>Eukaryota</taxon>
        <taxon>Fungi</taxon>
        <taxon>Dikarya</taxon>
        <taxon>Ascomycota</taxon>
        <taxon>Pezizomycotina</taxon>
        <taxon>Dothideomycetes</taxon>
        <taxon>Pleosporomycetidae</taxon>
        <taxon>Pleosporales</taxon>
        <taxon>Pleosporineae</taxon>
        <taxon>Didymellaceae</taxon>
        <taxon>Epicoccum</taxon>
    </lineage>
</organism>
<dbReference type="InParanoid" id="A0A1Y2M518"/>
<feature type="chain" id="PRO_5012033778" description="DUF7136 domain-containing protein" evidence="1">
    <location>
        <begin position="21"/>
        <end position="127"/>
    </location>
</feature>
<proteinExistence type="predicted"/>
<evidence type="ECO:0000259" key="2">
    <source>
        <dbReference type="Pfam" id="PF23584"/>
    </source>
</evidence>
<keyword evidence="1" id="KW-0732">Signal</keyword>
<dbReference type="Proteomes" id="UP000193240">
    <property type="component" value="Unassembled WGS sequence"/>
</dbReference>
<dbReference type="AlphaFoldDB" id="A0A1Y2M518"/>
<reference evidence="3 4" key="1">
    <citation type="journal article" date="2017" name="Genome Announc.">
        <title>Genome sequence of the saprophytic ascomycete Epicoccum nigrum ICMP 19927 strain isolated from New Zealand.</title>
        <authorList>
            <person name="Fokin M."/>
            <person name="Fleetwood D."/>
            <person name="Weir B.S."/>
            <person name="Villas-Boas S.G."/>
        </authorList>
    </citation>
    <scope>NUCLEOTIDE SEQUENCE [LARGE SCALE GENOMIC DNA]</scope>
    <source>
        <strain evidence="3 4">ICMP 19927</strain>
    </source>
</reference>
<dbReference type="EMBL" id="KZ107842">
    <property type="protein sequence ID" value="OSS50547.1"/>
    <property type="molecule type" value="Genomic_DNA"/>
</dbReference>
<accession>A0A1Y2M518</accession>